<reference evidence="7 8" key="1">
    <citation type="journal article" date="2018" name="Gigascience">
        <title>Genomes of trombidid mites reveal novel predicted allergens and laterally-transferred genes associated with secondary metabolism.</title>
        <authorList>
            <person name="Dong X."/>
            <person name="Chaisiri K."/>
            <person name="Xia D."/>
            <person name="Armstrong S.D."/>
            <person name="Fang Y."/>
            <person name="Donnelly M.J."/>
            <person name="Kadowaki T."/>
            <person name="McGarry J.W."/>
            <person name="Darby A.C."/>
            <person name="Makepeace B.L."/>
        </authorList>
    </citation>
    <scope>NUCLEOTIDE SEQUENCE [LARGE SCALE GENOMIC DNA]</scope>
    <source>
        <strain evidence="7">UoL-WK</strain>
    </source>
</reference>
<keyword evidence="4 5" id="KW-0963">Cytoplasm</keyword>
<feature type="binding site" evidence="4">
    <location>
        <position position="160"/>
    </location>
    <ligand>
        <name>pyridoxal 5'-phosphate</name>
        <dbReference type="ChEBI" id="CHEBI:597326"/>
    </ligand>
</feature>
<dbReference type="GO" id="GO:0005737">
    <property type="term" value="C:cytoplasm"/>
    <property type="evidence" value="ECO:0007669"/>
    <property type="project" value="UniProtKB-SubCell"/>
</dbReference>
<evidence type="ECO:0000313" key="7">
    <source>
        <dbReference type="EMBL" id="RWS03468.1"/>
    </source>
</evidence>
<dbReference type="Proteomes" id="UP000285301">
    <property type="component" value="Unassembled WGS sequence"/>
</dbReference>
<keyword evidence="8" id="KW-1185">Reference proteome</keyword>
<feature type="modified residue" description="N6-(pyridoxal phosphate)lysine" evidence="4">
    <location>
        <position position="299"/>
    </location>
</feature>
<feature type="domain" description="Aminotransferase class V" evidence="6">
    <location>
        <begin position="140"/>
        <end position="400"/>
    </location>
</feature>
<dbReference type="FunFam" id="3.40.640.10:FF:000031">
    <property type="entry name" value="Kynureninase"/>
    <property type="match status" value="1"/>
</dbReference>
<dbReference type="InterPro" id="IPR015422">
    <property type="entry name" value="PyrdxlP-dep_Trfase_small"/>
</dbReference>
<protein>
    <recommendedName>
        <fullName evidence="4 5">Kynureninase</fullName>
        <ecNumber evidence="4 5">3.7.1.3</ecNumber>
    </recommendedName>
    <alternativeName>
        <fullName evidence="4">L-kynurenine hydrolase</fullName>
    </alternativeName>
</protein>
<evidence type="ECO:0000256" key="5">
    <source>
        <dbReference type="PIRNR" id="PIRNR038800"/>
    </source>
</evidence>
<feature type="binding site" evidence="4">
    <location>
        <position position="298"/>
    </location>
    <ligand>
        <name>pyridoxal 5'-phosphate</name>
        <dbReference type="ChEBI" id="CHEBI:597326"/>
    </ligand>
</feature>
<evidence type="ECO:0000313" key="8">
    <source>
        <dbReference type="Proteomes" id="UP000285301"/>
    </source>
</evidence>
<dbReference type="STRING" id="1965070.A0A443QKC8"/>
<dbReference type="SUPFAM" id="SSF53383">
    <property type="entry name" value="PLP-dependent transferases"/>
    <property type="match status" value="1"/>
</dbReference>
<dbReference type="Pfam" id="PF00266">
    <property type="entry name" value="Aminotran_5"/>
    <property type="match status" value="1"/>
</dbReference>
<dbReference type="GO" id="GO:0043420">
    <property type="term" value="P:anthranilate metabolic process"/>
    <property type="evidence" value="ECO:0007669"/>
    <property type="project" value="UniProtKB-UniRule"/>
</dbReference>
<comment type="subcellular location">
    <subcellularLocation>
        <location evidence="4 5">Cytoplasm</location>
    </subcellularLocation>
</comment>
<dbReference type="PANTHER" id="PTHR14084">
    <property type="entry name" value="KYNURENINASE"/>
    <property type="match status" value="1"/>
</dbReference>
<comment type="function">
    <text evidence="4 5">Catalyzes the cleavage of L-kynurenine (L-Kyn) and L-3-hydroxykynurenine (L-3OHKyn) into anthranilic acid (AA) and 3-hydroxyanthranilic acid (3-OHAA), respectively.</text>
</comment>
<dbReference type="EC" id="3.7.1.3" evidence="4 5"/>
<keyword evidence="1 4" id="KW-0662">Pyridine nucleotide biosynthesis</keyword>
<dbReference type="GO" id="GO:0034354">
    <property type="term" value="P:'de novo' NAD+ biosynthetic process from L-tryptophan"/>
    <property type="evidence" value="ECO:0007669"/>
    <property type="project" value="UniProtKB-UniRule"/>
</dbReference>
<evidence type="ECO:0000259" key="6">
    <source>
        <dbReference type="Pfam" id="PF00266"/>
    </source>
</evidence>
<dbReference type="GO" id="GO:0030170">
    <property type="term" value="F:pyridoxal phosphate binding"/>
    <property type="evidence" value="ECO:0007669"/>
    <property type="project" value="UniProtKB-UniRule"/>
</dbReference>
<dbReference type="Pfam" id="PF22580">
    <property type="entry name" value="KYNU_C"/>
    <property type="match status" value="1"/>
</dbReference>
<evidence type="ECO:0000256" key="2">
    <source>
        <dbReference type="ARBA" id="ARBA00022801"/>
    </source>
</evidence>
<feature type="binding site" evidence="4">
    <location>
        <position position="161"/>
    </location>
    <ligand>
        <name>pyridoxal 5'-phosphate</name>
        <dbReference type="ChEBI" id="CHEBI:597326"/>
    </ligand>
</feature>
<accession>A0A443QKC8</accession>
<comment type="caution">
    <text evidence="4">Lacks conserved residue(s) required for the propagation of feature annotation.</text>
</comment>
<comment type="catalytic activity">
    <reaction evidence="5">
        <text>3-hydroxy-L-kynurenine + H2O = 3-hydroxyanthranilate + L-alanine + H(+)</text>
        <dbReference type="Rhea" id="RHEA:25143"/>
        <dbReference type="ChEBI" id="CHEBI:15377"/>
        <dbReference type="ChEBI" id="CHEBI:15378"/>
        <dbReference type="ChEBI" id="CHEBI:36559"/>
        <dbReference type="ChEBI" id="CHEBI:57972"/>
        <dbReference type="ChEBI" id="CHEBI:58125"/>
        <dbReference type="EC" id="3.7.1.3"/>
    </reaction>
</comment>
<feature type="binding site" evidence="4">
    <location>
        <position position="273"/>
    </location>
    <ligand>
        <name>pyridoxal 5'-phosphate</name>
        <dbReference type="ChEBI" id="CHEBI:597326"/>
    </ligand>
</feature>
<dbReference type="GO" id="GO:0019805">
    <property type="term" value="P:quinolinate biosynthetic process"/>
    <property type="evidence" value="ECO:0007669"/>
    <property type="project" value="UniProtKB-UniRule"/>
</dbReference>
<comment type="similarity">
    <text evidence="4 5">Belongs to the kynureninase family.</text>
</comment>
<dbReference type="OrthoDB" id="5978656at2759"/>
<dbReference type="PIRSF" id="PIRSF038800">
    <property type="entry name" value="KYNU"/>
    <property type="match status" value="1"/>
</dbReference>
<proteinExistence type="inferred from homology"/>
<name>A0A443QKC8_9ACAR</name>
<comment type="pathway">
    <text evidence="4 5">Amino-acid degradation; L-kynurenine degradation; L-alanine and anthranilate from L-kynurenine: step 1/1.</text>
</comment>
<dbReference type="GO" id="GO:0030429">
    <property type="term" value="F:kynureninase activity"/>
    <property type="evidence" value="ECO:0007669"/>
    <property type="project" value="UniProtKB-UniRule"/>
</dbReference>
<dbReference type="EMBL" id="NCKU01006473">
    <property type="protein sequence ID" value="RWS03468.1"/>
    <property type="molecule type" value="Genomic_DNA"/>
</dbReference>
<comment type="cofactor">
    <cofactor evidence="4 5">
        <name>pyridoxal 5'-phosphate</name>
        <dbReference type="ChEBI" id="CHEBI:597326"/>
    </cofactor>
</comment>
<dbReference type="InterPro" id="IPR000192">
    <property type="entry name" value="Aminotrans_V_dom"/>
</dbReference>
<feature type="binding site" evidence="4">
    <location>
        <position position="276"/>
    </location>
    <ligand>
        <name>pyridoxal 5'-phosphate</name>
        <dbReference type="ChEBI" id="CHEBI:597326"/>
    </ligand>
</feature>
<dbReference type="GO" id="GO:0019441">
    <property type="term" value="P:L-tryptophan catabolic process to kynurenine"/>
    <property type="evidence" value="ECO:0007669"/>
    <property type="project" value="TreeGrafter"/>
</dbReference>
<evidence type="ECO:0000256" key="1">
    <source>
        <dbReference type="ARBA" id="ARBA00022642"/>
    </source>
</evidence>
<dbReference type="InterPro" id="IPR010111">
    <property type="entry name" value="Kynureninase"/>
</dbReference>
<dbReference type="UniPathway" id="UPA00334">
    <property type="reaction ID" value="UER00455"/>
</dbReference>
<organism evidence="7 8">
    <name type="scientific">Dinothrombium tinctorium</name>
    <dbReference type="NCBI Taxonomy" id="1965070"/>
    <lineage>
        <taxon>Eukaryota</taxon>
        <taxon>Metazoa</taxon>
        <taxon>Ecdysozoa</taxon>
        <taxon>Arthropoda</taxon>
        <taxon>Chelicerata</taxon>
        <taxon>Arachnida</taxon>
        <taxon>Acari</taxon>
        <taxon>Acariformes</taxon>
        <taxon>Trombidiformes</taxon>
        <taxon>Prostigmata</taxon>
        <taxon>Anystina</taxon>
        <taxon>Parasitengona</taxon>
        <taxon>Trombidioidea</taxon>
        <taxon>Trombidiidae</taxon>
        <taxon>Dinothrombium</taxon>
    </lineage>
</organism>
<gene>
    <name evidence="7" type="ORF">B4U79_06971</name>
</gene>
<dbReference type="HAMAP" id="MF_01970">
    <property type="entry name" value="Kynureninase"/>
    <property type="match status" value="1"/>
</dbReference>
<evidence type="ECO:0000256" key="4">
    <source>
        <dbReference type="HAMAP-Rule" id="MF_03017"/>
    </source>
</evidence>
<feature type="binding site" evidence="4">
    <location>
        <position position="360"/>
    </location>
    <ligand>
        <name>pyridoxal 5'-phosphate</name>
        <dbReference type="ChEBI" id="CHEBI:597326"/>
    </ligand>
</feature>
<keyword evidence="2 4" id="KW-0378">Hydrolase</keyword>
<comment type="caution">
    <text evidence="7">The sequence shown here is derived from an EMBL/GenBank/DDBJ whole genome shotgun (WGS) entry which is preliminary data.</text>
</comment>
<comment type="subunit">
    <text evidence="4 5">Homodimer.</text>
</comment>
<sequence>MTLSDTKIPRDVLLEKAKLWNLSIESFEFARRLDEEDPLSRFRQMFSFPRKIDLPDYKTMKKSDILAKLFNLHNFLQLGDKSRIVHEDELCIYLCGQSLGLKPKSADKYVERVLKNWGELGVCAHFSGYLPAALCDLHVKAPMAKLVGAKASEVAVMNGLSVNLHILMSSFYKPTPQRHKIIIEEHAFSSDMFAVKSQIVSHGYSPETSLVVLKLRPNEHTFREEDVLDVIAKEGDKVALILLFGVQYYSGQYMNIAKLTDASHKKGIIVGLDCAHVIGNVPLRLNEWNVDFAVWCTYKYLNSGPGCLGGAFVHEKFTEKGGNSQMPMLKAWWGNDDKTKFLLKEDFEAAEGTDMFRMSNPPPLLVATLKASLDIFSQTSVEELQGKQFLLTGYLEYLLKQKFLQQPFGSKFHLLNKINKEIFKIITPSDPKQRGAQLSLMFNFSLIDVQEQLQKRGVVCDIRVPNVMRVSPVPMYNSFQDVWNFVNILATVIQEIDEKCDNILSEQITEMNGIHSESDSLNK</sequence>
<dbReference type="Gene3D" id="3.90.1150.10">
    <property type="entry name" value="Aspartate Aminotransferase, domain 1"/>
    <property type="match status" value="1"/>
</dbReference>
<dbReference type="Gene3D" id="3.40.640.10">
    <property type="entry name" value="Type I PLP-dependent aspartate aminotransferase-like (Major domain)"/>
    <property type="match status" value="1"/>
</dbReference>
<dbReference type="GO" id="GO:0097053">
    <property type="term" value="P:L-kynurenine catabolic process"/>
    <property type="evidence" value="ECO:0007669"/>
    <property type="project" value="UniProtKB-UniRule"/>
</dbReference>
<feature type="binding site" evidence="4">
    <location>
        <position position="332"/>
    </location>
    <ligand>
        <name>pyridoxal 5'-phosphate</name>
        <dbReference type="ChEBI" id="CHEBI:597326"/>
    </ligand>
</feature>
<comment type="catalytic activity">
    <reaction evidence="4 5">
        <text>L-kynurenine + H2O = anthranilate + L-alanine + H(+)</text>
        <dbReference type="Rhea" id="RHEA:16813"/>
        <dbReference type="ChEBI" id="CHEBI:15377"/>
        <dbReference type="ChEBI" id="CHEBI:15378"/>
        <dbReference type="ChEBI" id="CHEBI:16567"/>
        <dbReference type="ChEBI" id="CHEBI:57959"/>
        <dbReference type="ChEBI" id="CHEBI:57972"/>
        <dbReference type="EC" id="3.7.1.3"/>
    </reaction>
</comment>
<dbReference type="InterPro" id="IPR015421">
    <property type="entry name" value="PyrdxlP-dep_Trfase_major"/>
</dbReference>
<dbReference type="NCBIfam" id="TIGR01814">
    <property type="entry name" value="kynureninase"/>
    <property type="match status" value="1"/>
</dbReference>
<dbReference type="InterPro" id="IPR015424">
    <property type="entry name" value="PyrdxlP-dep_Trfase"/>
</dbReference>
<dbReference type="AlphaFoldDB" id="A0A443QKC8"/>
<dbReference type="UniPathway" id="UPA00253">
    <property type="reaction ID" value="UER00329"/>
</dbReference>
<evidence type="ECO:0000256" key="3">
    <source>
        <dbReference type="ARBA" id="ARBA00022898"/>
    </source>
</evidence>
<comment type="pathway">
    <text evidence="4 5">Cofactor biosynthesis; NAD(+) biosynthesis; quinolinate from L-kynurenine: step 2/3.</text>
</comment>
<keyword evidence="3 4" id="KW-0663">Pyridoxal phosphate</keyword>
<dbReference type="PANTHER" id="PTHR14084:SF0">
    <property type="entry name" value="KYNURENINASE"/>
    <property type="match status" value="1"/>
</dbReference>